<dbReference type="KEGG" id="blac:94351668"/>
<feature type="domain" description="Endonuclease/exonuclease/phosphatase" evidence="2">
    <location>
        <begin position="138"/>
        <end position="213"/>
    </location>
</feature>
<keyword evidence="1" id="KW-0812">Transmembrane</keyword>
<dbReference type="OrthoDB" id="276515at2759"/>
<dbReference type="EMBL" id="SHOA02000001">
    <property type="protein sequence ID" value="TDH73226.1"/>
    <property type="molecule type" value="Genomic_DNA"/>
</dbReference>
<dbReference type="InterPro" id="IPR005135">
    <property type="entry name" value="Endo/exonuclease/phosphatase"/>
</dbReference>
<gene>
    <name evidence="3" type="ORF">CCR75_007941</name>
</gene>
<comment type="caution">
    <text evidence="3">The sequence shown here is derived from an EMBL/GenBank/DDBJ whole genome shotgun (WGS) entry which is preliminary data.</text>
</comment>
<keyword evidence="4" id="KW-1185">Reference proteome</keyword>
<proteinExistence type="predicted"/>
<dbReference type="Proteomes" id="UP000294530">
    <property type="component" value="Unassembled WGS sequence"/>
</dbReference>
<dbReference type="InterPro" id="IPR050410">
    <property type="entry name" value="CCR4/nocturin_mRNA_transcr"/>
</dbReference>
<keyword evidence="1" id="KW-1133">Transmembrane helix</keyword>
<reference evidence="3 4" key="1">
    <citation type="journal article" date="2021" name="Genome Biol.">
        <title>AFLAP: assembly-free linkage analysis pipeline using k-mers from genome sequencing data.</title>
        <authorList>
            <person name="Fletcher K."/>
            <person name="Zhang L."/>
            <person name="Gil J."/>
            <person name="Han R."/>
            <person name="Cavanaugh K."/>
            <person name="Michelmore R."/>
        </authorList>
    </citation>
    <scope>NUCLEOTIDE SEQUENCE [LARGE SCALE GENOMIC DNA]</scope>
    <source>
        <strain evidence="3 4">SF5</strain>
    </source>
</reference>
<dbReference type="RefSeq" id="XP_067822725.1">
    <property type="nucleotide sequence ID" value="XM_067965997.1"/>
</dbReference>
<dbReference type="GeneID" id="94351668"/>
<dbReference type="PANTHER" id="PTHR12121">
    <property type="entry name" value="CARBON CATABOLITE REPRESSOR PROTEIN 4"/>
    <property type="match status" value="1"/>
</dbReference>
<evidence type="ECO:0000256" key="1">
    <source>
        <dbReference type="SAM" id="Phobius"/>
    </source>
</evidence>
<dbReference type="AlphaFoldDB" id="A0A976NZ18"/>
<organism evidence="3 4">
    <name type="scientific">Bremia lactucae</name>
    <name type="common">Lettuce downy mildew</name>
    <dbReference type="NCBI Taxonomy" id="4779"/>
    <lineage>
        <taxon>Eukaryota</taxon>
        <taxon>Sar</taxon>
        <taxon>Stramenopiles</taxon>
        <taxon>Oomycota</taxon>
        <taxon>Peronosporomycetes</taxon>
        <taxon>Peronosporales</taxon>
        <taxon>Peronosporaceae</taxon>
        <taxon>Bremia</taxon>
    </lineage>
</organism>
<dbReference type="InterPro" id="IPR036691">
    <property type="entry name" value="Endo/exonu/phosph_ase_sf"/>
</dbReference>
<protein>
    <recommendedName>
        <fullName evidence="2">Endonuclease/exonuclease/phosphatase domain-containing protein</fullName>
    </recommendedName>
</protein>
<sequence>MDGRHKFLRTTSNLCVLLHINALAEPFTQVRRGVHFLMNVSGPTAMCLGMGAAMLASVTLFRHNKCAWQFIRHASASCHSKRGLCSSADRLSSQRLLPCAEELSQLEPRRLSKQNITVVQLNILASNLATRNHFPYVLDSNLNWDYRRTVLLRQLDKLDADVLCLEELSDYWTFFKNELQERGYDSVYVKRPSIHISNWSGEKKHDGCGIFYK</sequence>
<accession>A0A976NZ18</accession>
<dbReference type="GO" id="GO:0000175">
    <property type="term" value="F:3'-5'-RNA exonuclease activity"/>
    <property type="evidence" value="ECO:0007669"/>
    <property type="project" value="TreeGrafter"/>
</dbReference>
<evidence type="ECO:0000313" key="4">
    <source>
        <dbReference type="Proteomes" id="UP000294530"/>
    </source>
</evidence>
<dbReference type="PANTHER" id="PTHR12121:SF68">
    <property type="entry name" value="CARBON CATABOLITE REPRESSOR PROTEIN 4 HOMOLOG 4-RELATED"/>
    <property type="match status" value="1"/>
</dbReference>
<dbReference type="SUPFAM" id="SSF56219">
    <property type="entry name" value="DNase I-like"/>
    <property type="match status" value="1"/>
</dbReference>
<evidence type="ECO:0000313" key="3">
    <source>
        <dbReference type="EMBL" id="TDH73226.1"/>
    </source>
</evidence>
<name>A0A976NZ18_BRELC</name>
<dbReference type="Gene3D" id="3.60.10.10">
    <property type="entry name" value="Endonuclease/exonuclease/phosphatase"/>
    <property type="match status" value="1"/>
</dbReference>
<evidence type="ECO:0000259" key="2">
    <source>
        <dbReference type="Pfam" id="PF03372"/>
    </source>
</evidence>
<dbReference type="Pfam" id="PF03372">
    <property type="entry name" value="Exo_endo_phos"/>
    <property type="match status" value="1"/>
</dbReference>
<feature type="transmembrane region" description="Helical" evidence="1">
    <location>
        <begin position="40"/>
        <end position="61"/>
    </location>
</feature>
<keyword evidence="1" id="KW-0472">Membrane</keyword>